<keyword evidence="3" id="KW-0547">Nucleotide-binding</keyword>
<dbReference type="PANTHER" id="PTHR13710:SF105">
    <property type="entry name" value="ATP-DEPENDENT DNA HELICASE Q1"/>
    <property type="match status" value="1"/>
</dbReference>
<dbReference type="GO" id="GO:0030894">
    <property type="term" value="C:replisome"/>
    <property type="evidence" value="ECO:0007669"/>
    <property type="project" value="TreeGrafter"/>
</dbReference>
<evidence type="ECO:0000256" key="10">
    <source>
        <dbReference type="ARBA" id="ARBA00034808"/>
    </source>
</evidence>
<evidence type="ECO:0000256" key="1">
    <source>
        <dbReference type="ARBA" id="ARBA00005446"/>
    </source>
</evidence>
<evidence type="ECO:0000256" key="2">
    <source>
        <dbReference type="ARBA" id="ARBA00022723"/>
    </source>
</evidence>
<dbReference type="EC" id="5.6.2.4" evidence="10"/>
<evidence type="ECO:0000256" key="8">
    <source>
        <dbReference type="ARBA" id="ARBA00023235"/>
    </source>
</evidence>
<name>A0A5C6F5C9_9BACT</name>
<dbReference type="GO" id="GO:0046872">
    <property type="term" value="F:metal ion binding"/>
    <property type="evidence" value="ECO:0007669"/>
    <property type="project" value="UniProtKB-KW"/>
</dbReference>
<dbReference type="SUPFAM" id="SSF52540">
    <property type="entry name" value="P-loop containing nucleoside triphosphate hydrolases"/>
    <property type="match status" value="1"/>
</dbReference>
<comment type="similarity">
    <text evidence="1">Belongs to the helicase family. RecQ subfamily.</text>
</comment>
<sequence>MAVKAVADREQNSVTGDPKQVLADRFGMDQFRDGQLAVIERLLSGKNVAAVFPTGGGKSLCYQLPSLMLPGTTVVVSPLIALMKDQCDALATRGINAARLDSTLSTDEFRSAMQGIRDGSIKMLYVAPERFFNERFLASIGTLDVSLFAIDEAHCISQWGHSFRPDYLKLAELAKELSAKRVLALTATATPEVLADIRDAFGIDPEDAIRTKFYRPNLQLRSTIVDSSTHYTTLKKRIAERDKGPTLVYVTLQRTAEEIAEQLTADGQPATAYHAGMETEDRTRIQQDFINSPDGIVVATIAFGMGIDKSNIRYVYHFNPPKSLESYAQEIGRAGRDGDDSICEVLLLPEDRVVLENFTYGDTPSRHNVGRLVDLLAGQADHFHISHYKLSFETDIRISVVRTLLTYLELDGYFKATSPRYDTYKIKPLVTSKQILAHFKGEPREFAAGVLSSLTKGRTWFLLNTVLAAKKLNADRTRVVKAIEYMSEQGWLEIQVSDLVHGYRWIRRTDDAKTLADDLFDRLARRETGEVGRLDGVFDLATASSCMADQLSTHFGETLDQPCGRCSACLGDGPHKIPKLAVRPLGTSVKRILDDLVQQYPDRFTTSRDRARFLCGLSSPGFVRSKLTRHANYGVCDQIPFATVLSQVGGIDDENVPTAT</sequence>
<dbReference type="Gene3D" id="3.40.50.300">
    <property type="entry name" value="P-loop containing nucleotide triphosphate hydrolases"/>
    <property type="match status" value="2"/>
</dbReference>
<dbReference type="InterPro" id="IPR027417">
    <property type="entry name" value="P-loop_NTPase"/>
</dbReference>
<keyword evidence="5 15" id="KW-0347">Helicase</keyword>
<evidence type="ECO:0000313" key="16">
    <source>
        <dbReference type="Proteomes" id="UP000318288"/>
    </source>
</evidence>
<dbReference type="OrthoDB" id="9763310at2"/>
<dbReference type="InterPro" id="IPR004589">
    <property type="entry name" value="DNA_helicase_ATP-dep_RecQ"/>
</dbReference>
<dbReference type="PANTHER" id="PTHR13710">
    <property type="entry name" value="DNA HELICASE RECQ FAMILY MEMBER"/>
    <property type="match status" value="1"/>
</dbReference>
<feature type="domain" description="Helicase C-terminal" evidence="14">
    <location>
        <begin position="233"/>
        <end position="380"/>
    </location>
</feature>
<evidence type="ECO:0000259" key="13">
    <source>
        <dbReference type="PROSITE" id="PS51192"/>
    </source>
</evidence>
<dbReference type="Proteomes" id="UP000318288">
    <property type="component" value="Unassembled WGS sequence"/>
</dbReference>
<dbReference type="EMBL" id="SJPW01000003">
    <property type="protein sequence ID" value="TWU56435.1"/>
    <property type="molecule type" value="Genomic_DNA"/>
</dbReference>
<dbReference type="InterPro" id="IPR032284">
    <property type="entry name" value="RecQ_Zn-bd"/>
</dbReference>
<gene>
    <name evidence="15" type="primary">recQ_2</name>
    <name evidence="15" type="ORF">Poly51_23450</name>
</gene>
<evidence type="ECO:0000256" key="7">
    <source>
        <dbReference type="ARBA" id="ARBA00023125"/>
    </source>
</evidence>
<keyword evidence="7" id="KW-0238">DNA-binding</keyword>
<keyword evidence="2" id="KW-0479">Metal-binding</keyword>
<dbReference type="PROSITE" id="PS51194">
    <property type="entry name" value="HELICASE_CTER"/>
    <property type="match status" value="1"/>
</dbReference>
<evidence type="ECO:0000256" key="3">
    <source>
        <dbReference type="ARBA" id="ARBA00022741"/>
    </source>
</evidence>
<dbReference type="PROSITE" id="PS51192">
    <property type="entry name" value="HELICASE_ATP_BIND_1"/>
    <property type="match status" value="1"/>
</dbReference>
<keyword evidence="8" id="KW-0413">Isomerase</keyword>
<evidence type="ECO:0000256" key="12">
    <source>
        <dbReference type="ARBA" id="ARBA00044550"/>
    </source>
</evidence>
<evidence type="ECO:0000256" key="11">
    <source>
        <dbReference type="ARBA" id="ARBA00044535"/>
    </source>
</evidence>
<dbReference type="GO" id="GO:0005737">
    <property type="term" value="C:cytoplasm"/>
    <property type="evidence" value="ECO:0007669"/>
    <property type="project" value="TreeGrafter"/>
</dbReference>
<evidence type="ECO:0000256" key="5">
    <source>
        <dbReference type="ARBA" id="ARBA00022806"/>
    </source>
</evidence>
<dbReference type="GO" id="GO:0005524">
    <property type="term" value="F:ATP binding"/>
    <property type="evidence" value="ECO:0007669"/>
    <property type="project" value="UniProtKB-KW"/>
</dbReference>
<dbReference type="FunFam" id="3.40.50.300:FF:001389">
    <property type="entry name" value="ATP-dependent DNA helicase RecQ"/>
    <property type="match status" value="1"/>
</dbReference>
<dbReference type="AlphaFoldDB" id="A0A5C6F5C9"/>
<dbReference type="CDD" id="cd17920">
    <property type="entry name" value="DEXHc_RecQ"/>
    <property type="match status" value="1"/>
</dbReference>
<dbReference type="GO" id="GO:0003677">
    <property type="term" value="F:DNA binding"/>
    <property type="evidence" value="ECO:0007669"/>
    <property type="project" value="UniProtKB-KW"/>
</dbReference>
<dbReference type="GO" id="GO:0009378">
    <property type="term" value="F:four-way junction helicase activity"/>
    <property type="evidence" value="ECO:0007669"/>
    <property type="project" value="TreeGrafter"/>
</dbReference>
<dbReference type="GO" id="GO:0006310">
    <property type="term" value="P:DNA recombination"/>
    <property type="evidence" value="ECO:0007669"/>
    <property type="project" value="InterPro"/>
</dbReference>
<keyword evidence="6" id="KW-0067">ATP-binding</keyword>
<evidence type="ECO:0000256" key="6">
    <source>
        <dbReference type="ARBA" id="ARBA00022840"/>
    </source>
</evidence>
<evidence type="ECO:0000256" key="9">
    <source>
        <dbReference type="ARBA" id="ARBA00034617"/>
    </source>
</evidence>
<dbReference type="GO" id="GO:0043590">
    <property type="term" value="C:bacterial nucleoid"/>
    <property type="evidence" value="ECO:0007669"/>
    <property type="project" value="TreeGrafter"/>
</dbReference>
<dbReference type="RefSeq" id="WP_146457505.1">
    <property type="nucleotide sequence ID" value="NZ_SJPW01000003.1"/>
</dbReference>
<accession>A0A5C6F5C9</accession>
<dbReference type="Gene3D" id="1.10.10.10">
    <property type="entry name" value="Winged helix-like DNA-binding domain superfamily/Winged helix DNA-binding domain"/>
    <property type="match status" value="1"/>
</dbReference>
<proteinExistence type="inferred from homology"/>
<dbReference type="GO" id="GO:0006281">
    <property type="term" value="P:DNA repair"/>
    <property type="evidence" value="ECO:0007669"/>
    <property type="project" value="TreeGrafter"/>
</dbReference>
<comment type="caution">
    <text evidence="15">The sequence shown here is derived from an EMBL/GenBank/DDBJ whole genome shotgun (WGS) entry which is preliminary data.</text>
</comment>
<dbReference type="InterPro" id="IPR001650">
    <property type="entry name" value="Helicase_C-like"/>
</dbReference>
<dbReference type="GO" id="GO:0043138">
    <property type="term" value="F:3'-5' DNA helicase activity"/>
    <property type="evidence" value="ECO:0007669"/>
    <property type="project" value="UniProtKB-EC"/>
</dbReference>
<evidence type="ECO:0000259" key="14">
    <source>
        <dbReference type="PROSITE" id="PS51194"/>
    </source>
</evidence>
<dbReference type="SMART" id="SM00490">
    <property type="entry name" value="HELICc"/>
    <property type="match status" value="1"/>
</dbReference>
<reference evidence="15 16" key="1">
    <citation type="submission" date="2019-02" db="EMBL/GenBank/DDBJ databases">
        <title>Deep-cultivation of Planctomycetes and their phenomic and genomic characterization uncovers novel biology.</title>
        <authorList>
            <person name="Wiegand S."/>
            <person name="Jogler M."/>
            <person name="Boedeker C."/>
            <person name="Pinto D."/>
            <person name="Vollmers J."/>
            <person name="Rivas-Marin E."/>
            <person name="Kohn T."/>
            <person name="Peeters S.H."/>
            <person name="Heuer A."/>
            <person name="Rast P."/>
            <person name="Oberbeckmann S."/>
            <person name="Bunk B."/>
            <person name="Jeske O."/>
            <person name="Meyerdierks A."/>
            <person name="Storesund J.E."/>
            <person name="Kallscheuer N."/>
            <person name="Luecker S."/>
            <person name="Lage O.M."/>
            <person name="Pohl T."/>
            <person name="Merkel B.J."/>
            <person name="Hornburger P."/>
            <person name="Mueller R.-W."/>
            <person name="Bruemmer F."/>
            <person name="Labrenz M."/>
            <person name="Spormann A.M."/>
            <person name="Op Den Camp H."/>
            <person name="Overmann J."/>
            <person name="Amann R."/>
            <person name="Jetten M.S.M."/>
            <person name="Mascher T."/>
            <person name="Medema M.H."/>
            <person name="Devos D.P."/>
            <person name="Kaster A.-K."/>
            <person name="Ovreas L."/>
            <person name="Rohde M."/>
            <person name="Galperin M.Y."/>
            <person name="Jogler C."/>
        </authorList>
    </citation>
    <scope>NUCLEOTIDE SEQUENCE [LARGE SCALE GENOMIC DNA]</scope>
    <source>
        <strain evidence="15 16">Poly51</strain>
    </source>
</reference>
<dbReference type="Pfam" id="PF16124">
    <property type="entry name" value="RecQ_Zn_bind"/>
    <property type="match status" value="1"/>
</dbReference>
<dbReference type="NCBIfam" id="TIGR00614">
    <property type="entry name" value="recQ_fam"/>
    <property type="match status" value="1"/>
</dbReference>
<evidence type="ECO:0000256" key="4">
    <source>
        <dbReference type="ARBA" id="ARBA00022801"/>
    </source>
</evidence>
<evidence type="ECO:0000313" key="15">
    <source>
        <dbReference type="EMBL" id="TWU56435.1"/>
    </source>
</evidence>
<dbReference type="InterPro" id="IPR014001">
    <property type="entry name" value="Helicase_ATP-bd"/>
</dbReference>
<keyword evidence="16" id="KW-1185">Reference proteome</keyword>
<comment type="catalytic activity">
    <reaction evidence="9">
        <text>Couples ATP hydrolysis with the unwinding of duplex DNA by translocating in the 3'-5' direction.</text>
        <dbReference type="EC" id="5.6.2.4"/>
    </reaction>
</comment>
<dbReference type="InterPro" id="IPR036388">
    <property type="entry name" value="WH-like_DNA-bd_sf"/>
</dbReference>
<feature type="domain" description="Helicase ATP-binding" evidence="13">
    <location>
        <begin position="39"/>
        <end position="207"/>
    </location>
</feature>
<protein>
    <recommendedName>
        <fullName evidence="11">ATP-dependent DNA helicase RecQ</fullName>
        <ecNumber evidence="10">5.6.2.4</ecNumber>
    </recommendedName>
    <alternativeName>
        <fullName evidence="12">DNA 3'-5' helicase RecQ</fullName>
    </alternativeName>
</protein>
<dbReference type="Pfam" id="PF00271">
    <property type="entry name" value="Helicase_C"/>
    <property type="match status" value="1"/>
</dbReference>
<dbReference type="InterPro" id="IPR011545">
    <property type="entry name" value="DEAD/DEAH_box_helicase_dom"/>
</dbReference>
<dbReference type="Pfam" id="PF00270">
    <property type="entry name" value="DEAD"/>
    <property type="match status" value="1"/>
</dbReference>
<dbReference type="SMART" id="SM00487">
    <property type="entry name" value="DEXDc"/>
    <property type="match status" value="1"/>
</dbReference>
<keyword evidence="4 15" id="KW-0378">Hydrolase</keyword>
<organism evidence="15 16">
    <name type="scientific">Rubripirellula tenax</name>
    <dbReference type="NCBI Taxonomy" id="2528015"/>
    <lineage>
        <taxon>Bacteria</taxon>
        <taxon>Pseudomonadati</taxon>
        <taxon>Planctomycetota</taxon>
        <taxon>Planctomycetia</taxon>
        <taxon>Pirellulales</taxon>
        <taxon>Pirellulaceae</taxon>
        <taxon>Rubripirellula</taxon>
    </lineage>
</organism>
<dbReference type="GO" id="GO:0016787">
    <property type="term" value="F:hydrolase activity"/>
    <property type="evidence" value="ECO:0007669"/>
    <property type="project" value="UniProtKB-KW"/>
</dbReference>